<gene>
    <name evidence="1" type="ORF">H0S70_07015</name>
</gene>
<keyword evidence="2" id="KW-1185">Reference proteome</keyword>
<dbReference type="Proteomes" id="UP000516438">
    <property type="component" value="Chromosome"/>
</dbReference>
<proteinExistence type="predicted"/>
<dbReference type="RefSeq" id="WP_188320282.1">
    <property type="nucleotide sequence ID" value="NZ_CP060203.1"/>
</dbReference>
<reference evidence="1 2" key="1">
    <citation type="submission" date="2020-07" db="EMBL/GenBank/DDBJ databases">
        <title>Complete genome and description of Chryseobacterium manosquense strain Marseille-Q2069 sp. nov.</title>
        <authorList>
            <person name="Boxberger M."/>
        </authorList>
    </citation>
    <scope>NUCLEOTIDE SEQUENCE [LARGE SCALE GENOMIC DNA]</scope>
    <source>
        <strain evidence="1 2">Marseille-Q2069</strain>
    </source>
</reference>
<dbReference type="AlphaFoldDB" id="A0A7H1DT49"/>
<accession>A0A7H1DT49</accession>
<evidence type="ECO:0000313" key="1">
    <source>
        <dbReference type="EMBL" id="QNS40157.1"/>
    </source>
</evidence>
<sequence>MKLQTSHSTFAKYEQVMIVTLEKGELKSVAFRYDNVNGKIKAKKDEIQSKKR</sequence>
<protein>
    <submittedName>
        <fullName evidence="1">Uncharacterized protein</fullName>
    </submittedName>
</protein>
<dbReference type="KEGG" id="cmaq:H0S70_07015"/>
<organism evidence="1 2">
    <name type="scientific">Chryseobacterium manosquense</name>
    <dbReference type="NCBI Taxonomy" id="2754694"/>
    <lineage>
        <taxon>Bacteria</taxon>
        <taxon>Pseudomonadati</taxon>
        <taxon>Bacteroidota</taxon>
        <taxon>Flavobacteriia</taxon>
        <taxon>Flavobacteriales</taxon>
        <taxon>Weeksellaceae</taxon>
        <taxon>Chryseobacterium group</taxon>
        <taxon>Chryseobacterium</taxon>
    </lineage>
</organism>
<dbReference type="EMBL" id="CP060203">
    <property type="protein sequence ID" value="QNS40157.1"/>
    <property type="molecule type" value="Genomic_DNA"/>
</dbReference>
<name>A0A7H1DT49_9FLAO</name>
<evidence type="ECO:0000313" key="2">
    <source>
        <dbReference type="Proteomes" id="UP000516438"/>
    </source>
</evidence>